<dbReference type="Gene3D" id="3.40.250.10">
    <property type="entry name" value="Rhodanese-like domain"/>
    <property type="match status" value="1"/>
</dbReference>
<dbReference type="SUPFAM" id="SSF52821">
    <property type="entry name" value="Rhodanese/Cell cycle control phosphatase"/>
    <property type="match status" value="1"/>
</dbReference>
<reference evidence="2" key="1">
    <citation type="submission" date="2020-01" db="EMBL/GenBank/DDBJ databases">
        <authorList>
            <person name="Meier V. D."/>
            <person name="Meier V D."/>
        </authorList>
    </citation>
    <scope>NUCLEOTIDE SEQUENCE</scope>
    <source>
        <strain evidence="2">HLG_WM_MAG_08</strain>
    </source>
</reference>
<evidence type="ECO:0000313" key="2">
    <source>
        <dbReference type="EMBL" id="CAA6811512.1"/>
    </source>
</evidence>
<dbReference type="PANTHER" id="PTHR43031:SF17">
    <property type="entry name" value="SULFURTRANSFERASE YTWF-RELATED"/>
    <property type="match status" value="1"/>
</dbReference>
<proteinExistence type="predicted"/>
<dbReference type="EMBL" id="CACVAV010000183">
    <property type="protein sequence ID" value="CAA6811512.1"/>
    <property type="molecule type" value="Genomic_DNA"/>
</dbReference>
<dbReference type="Pfam" id="PF00581">
    <property type="entry name" value="Rhodanese"/>
    <property type="match status" value="1"/>
</dbReference>
<organism evidence="2">
    <name type="scientific">uncultured Thiotrichaceae bacterium</name>
    <dbReference type="NCBI Taxonomy" id="298394"/>
    <lineage>
        <taxon>Bacteria</taxon>
        <taxon>Pseudomonadati</taxon>
        <taxon>Pseudomonadota</taxon>
        <taxon>Gammaproteobacteria</taxon>
        <taxon>Thiotrichales</taxon>
        <taxon>Thiotrichaceae</taxon>
        <taxon>environmental samples</taxon>
    </lineage>
</organism>
<dbReference type="PROSITE" id="PS50206">
    <property type="entry name" value="RHODANESE_3"/>
    <property type="match status" value="1"/>
</dbReference>
<protein>
    <submittedName>
        <fullName evidence="2">Rhodanese-related sulfurtransferase</fullName>
    </submittedName>
</protein>
<dbReference type="PANTHER" id="PTHR43031">
    <property type="entry name" value="FAD-DEPENDENT OXIDOREDUCTASE"/>
    <property type="match status" value="1"/>
</dbReference>
<evidence type="ECO:0000259" key="1">
    <source>
        <dbReference type="PROSITE" id="PS50206"/>
    </source>
</evidence>
<dbReference type="SMART" id="SM00450">
    <property type="entry name" value="RHOD"/>
    <property type="match status" value="1"/>
</dbReference>
<gene>
    <name evidence="2" type="ORF">HELGO_WM37889</name>
</gene>
<dbReference type="AlphaFoldDB" id="A0A6S6SZ26"/>
<feature type="domain" description="Rhodanese" evidence="1">
    <location>
        <begin position="17"/>
        <end position="104"/>
    </location>
</feature>
<accession>A0A6S6SZ26</accession>
<dbReference type="InterPro" id="IPR001763">
    <property type="entry name" value="Rhodanese-like_dom"/>
</dbReference>
<name>A0A6S6SZ26_9GAMM</name>
<dbReference type="InterPro" id="IPR036873">
    <property type="entry name" value="Rhodanese-like_dom_sf"/>
</dbReference>
<keyword evidence="2" id="KW-0808">Transferase</keyword>
<sequence>MQTKTPQEIAALLRDSPPHSLQLADVREPWEYDIVHIEGSLLIPLSQLQQATEKLDTKIPVAVICHHGIRSAHACYFLEKSGFDTINVSGGIDLWARTLDPDMAVY</sequence>
<dbReference type="GO" id="GO:0016740">
    <property type="term" value="F:transferase activity"/>
    <property type="evidence" value="ECO:0007669"/>
    <property type="project" value="UniProtKB-KW"/>
</dbReference>
<dbReference type="InterPro" id="IPR050229">
    <property type="entry name" value="GlpE_sulfurtransferase"/>
</dbReference>